<organism evidence="1 2">
    <name type="scientific">Cricetulus griseus</name>
    <name type="common">Chinese hamster</name>
    <name type="synonym">Cricetulus barabensis griseus</name>
    <dbReference type="NCBI Taxonomy" id="10029"/>
    <lineage>
        <taxon>Eukaryota</taxon>
        <taxon>Metazoa</taxon>
        <taxon>Chordata</taxon>
        <taxon>Craniata</taxon>
        <taxon>Vertebrata</taxon>
        <taxon>Euteleostomi</taxon>
        <taxon>Mammalia</taxon>
        <taxon>Eutheria</taxon>
        <taxon>Euarchontoglires</taxon>
        <taxon>Glires</taxon>
        <taxon>Rodentia</taxon>
        <taxon>Myomorpha</taxon>
        <taxon>Muroidea</taxon>
        <taxon>Cricetidae</taxon>
        <taxon>Cricetinae</taxon>
        <taxon>Cricetulus</taxon>
    </lineage>
</organism>
<name>A0A061IDY0_CRIGR</name>
<dbReference type="AlphaFoldDB" id="A0A061IDY0"/>
<sequence length="98" mass="10685">MEPWRCPPRDARPAALECWGEPQATCRQYGSFPKCCGASELRGPREPFLVYFLESKSLKLAVERSGVSPLNLPSTPALWAGCSNGCLDRAISPVFQAG</sequence>
<evidence type="ECO:0000313" key="1">
    <source>
        <dbReference type="EMBL" id="ERE80281.1"/>
    </source>
</evidence>
<reference evidence="2" key="1">
    <citation type="journal article" date="2013" name="Nat. Biotechnol.">
        <title>Chinese hamster genome sequenced from sorted chromosomes.</title>
        <authorList>
            <person name="Brinkrolf K."/>
            <person name="Rupp O."/>
            <person name="Laux H."/>
            <person name="Kollin F."/>
            <person name="Ernst W."/>
            <person name="Linke B."/>
            <person name="Kofler R."/>
            <person name="Romand S."/>
            <person name="Hesse F."/>
            <person name="Budach W.E."/>
            <person name="Galosy S."/>
            <person name="Muller D."/>
            <person name="Noll T."/>
            <person name="Wienberg J."/>
            <person name="Jostock T."/>
            <person name="Leonard M."/>
            <person name="Grillari J."/>
            <person name="Tauch A."/>
            <person name="Goesmann A."/>
            <person name="Helk B."/>
            <person name="Mott J.E."/>
            <person name="Puhler A."/>
            <person name="Borth N."/>
        </authorList>
    </citation>
    <scope>NUCLEOTIDE SEQUENCE [LARGE SCALE GENOMIC DNA]</scope>
    <source>
        <strain evidence="2">17A/GY</strain>
    </source>
</reference>
<proteinExistence type="predicted"/>
<dbReference type="EMBL" id="KE671387">
    <property type="protein sequence ID" value="ERE80281.1"/>
    <property type="molecule type" value="Genomic_DNA"/>
</dbReference>
<gene>
    <name evidence="1" type="ORF">H671_3g8969</name>
</gene>
<accession>A0A061IDY0</accession>
<dbReference type="Proteomes" id="UP000030759">
    <property type="component" value="Unassembled WGS sequence"/>
</dbReference>
<protein>
    <submittedName>
        <fullName evidence="1">Pleckstrin homology domain-containing family A member 7-like protein</fullName>
    </submittedName>
</protein>
<evidence type="ECO:0000313" key="2">
    <source>
        <dbReference type="Proteomes" id="UP000030759"/>
    </source>
</evidence>